<reference evidence="2 3" key="1">
    <citation type="submission" date="2018-06" db="EMBL/GenBank/DDBJ databases">
        <authorList>
            <consortium name="Pathogen Informatics"/>
            <person name="Doyle S."/>
        </authorList>
    </citation>
    <scope>NUCLEOTIDE SEQUENCE [LARGE SCALE GENOMIC DNA]</scope>
    <source>
        <strain evidence="2 3">NCTC10975</strain>
    </source>
</reference>
<name>A0A2X2BIG9_PROMI</name>
<protein>
    <recommendedName>
        <fullName evidence="4">Phage tail tape measure protein</fullName>
    </recommendedName>
</protein>
<feature type="region of interest" description="Disordered" evidence="1">
    <location>
        <begin position="30"/>
        <end position="50"/>
    </location>
</feature>
<organism evidence="2 3">
    <name type="scientific">Proteus mirabilis</name>
    <dbReference type="NCBI Taxonomy" id="584"/>
    <lineage>
        <taxon>Bacteria</taxon>
        <taxon>Pseudomonadati</taxon>
        <taxon>Pseudomonadota</taxon>
        <taxon>Gammaproteobacteria</taxon>
        <taxon>Enterobacterales</taxon>
        <taxon>Morganellaceae</taxon>
        <taxon>Proteus</taxon>
    </lineage>
</organism>
<dbReference type="EMBL" id="UAUE01000009">
    <property type="protein sequence ID" value="SPY95707.1"/>
    <property type="molecule type" value="Genomic_DNA"/>
</dbReference>
<accession>A0A2X2BIG9</accession>
<evidence type="ECO:0000256" key="1">
    <source>
        <dbReference type="SAM" id="MobiDB-lite"/>
    </source>
</evidence>
<dbReference type="Proteomes" id="UP000251485">
    <property type="component" value="Unassembled WGS sequence"/>
</dbReference>
<proteinExistence type="predicted"/>
<dbReference type="AlphaFoldDB" id="A0A2X2BIG9"/>
<evidence type="ECO:0008006" key="4">
    <source>
        <dbReference type="Google" id="ProtNLM"/>
    </source>
</evidence>
<sequence length="50" mass="5651">MATNLADLRVGLLLNDASFRSNITDAMNHAGRETERFSRKAKQNAKDVFR</sequence>
<gene>
    <name evidence="2" type="ORF">NCTC10975_01590</name>
</gene>
<evidence type="ECO:0000313" key="3">
    <source>
        <dbReference type="Proteomes" id="UP000251485"/>
    </source>
</evidence>
<evidence type="ECO:0000313" key="2">
    <source>
        <dbReference type="EMBL" id="SPY95707.1"/>
    </source>
</evidence>